<accession>A0ABS1CZ26</accession>
<keyword evidence="11" id="KW-1185">Reference proteome</keyword>
<gene>
    <name evidence="10" type="ORF">CKO45_16315</name>
</gene>
<dbReference type="Pfam" id="PF04324">
    <property type="entry name" value="Fer2_BFD"/>
    <property type="match status" value="1"/>
</dbReference>
<dbReference type="Gene3D" id="1.10.10.1100">
    <property type="entry name" value="BFD-like [2Fe-2S]-binding domain"/>
    <property type="match status" value="1"/>
</dbReference>
<name>A0ABS1CZ26_9PROT</name>
<organism evidence="10 11">
    <name type="scientific">Paracraurococcus ruber</name>
    <dbReference type="NCBI Taxonomy" id="77675"/>
    <lineage>
        <taxon>Bacteria</taxon>
        <taxon>Pseudomonadati</taxon>
        <taxon>Pseudomonadota</taxon>
        <taxon>Alphaproteobacteria</taxon>
        <taxon>Acetobacterales</taxon>
        <taxon>Roseomonadaceae</taxon>
        <taxon>Paracraurococcus</taxon>
    </lineage>
</organism>
<dbReference type="PANTHER" id="PTHR37424:SF1">
    <property type="entry name" value="BACTERIOFERRITIN-ASSOCIATED FERREDOXIN"/>
    <property type="match status" value="1"/>
</dbReference>
<keyword evidence="2" id="KW-0001">2Fe-2S</keyword>
<dbReference type="InterPro" id="IPR041854">
    <property type="entry name" value="BFD-like_2Fe2S-bd_dom_sf"/>
</dbReference>
<feature type="domain" description="BFD-like [2Fe-2S]-binding" evidence="9">
    <location>
        <begin position="24"/>
        <end position="72"/>
    </location>
</feature>
<evidence type="ECO:0000259" key="9">
    <source>
        <dbReference type="Pfam" id="PF04324"/>
    </source>
</evidence>
<dbReference type="PANTHER" id="PTHR37424">
    <property type="entry name" value="BACTERIOFERRITIN-ASSOCIATED FERREDOXIN"/>
    <property type="match status" value="1"/>
</dbReference>
<evidence type="ECO:0000313" key="11">
    <source>
        <dbReference type="Proteomes" id="UP000697995"/>
    </source>
</evidence>
<keyword evidence="3" id="KW-0479">Metal-binding</keyword>
<evidence type="ECO:0000256" key="3">
    <source>
        <dbReference type="ARBA" id="ARBA00022723"/>
    </source>
</evidence>
<keyword evidence="5" id="KW-0408">Iron</keyword>
<keyword evidence="1" id="KW-0813">Transport</keyword>
<dbReference type="InterPro" id="IPR052371">
    <property type="entry name" value="BFD-associated_ferredoxin"/>
</dbReference>
<evidence type="ECO:0000256" key="4">
    <source>
        <dbReference type="ARBA" id="ARBA00022982"/>
    </source>
</evidence>
<protein>
    <recommendedName>
        <fullName evidence="7">Bacterioferritin-associated ferredoxin</fullName>
    </recommendedName>
</protein>
<proteinExistence type="inferred from homology"/>
<evidence type="ECO:0000256" key="5">
    <source>
        <dbReference type="ARBA" id="ARBA00023004"/>
    </source>
</evidence>
<evidence type="ECO:0000313" key="10">
    <source>
        <dbReference type="EMBL" id="MBK1659798.1"/>
    </source>
</evidence>
<sequence length="86" mass="8941">MPPRRCRSCSVPAGAEPGRTGTVIVCLCNALTDAQLADAVAQGATRPRDVYAACDCKAQCGTCTKMIVSMIRDTRSAALAAEGRLP</sequence>
<comment type="similarity">
    <text evidence="8">Belongs to the Bfd family.</text>
</comment>
<evidence type="ECO:0000256" key="2">
    <source>
        <dbReference type="ARBA" id="ARBA00022714"/>
    </source>
</evidence>
<evidence type="ECO:0000256" key="7">
    <source>
        <dbReference type="ARBA" id="ARBA00039386"/>
    </source>
</evidence>
<comment type="caution">
    <text evidence="10">The sequence shown here is derived from an EMBL/GenBank/DDBJ whole genome shotgun (WGS) entry which is preliminary data.</text>
</comment>
<reference evidence="10 11" key="1">
    <citation type="journal article" date="2020" name="Microorganisms">
        <title>Osmotic Adaptation and Compatible Solute Biosynthesis of Phototrophic Bacteria as Revealed from Genome Analyses.</title>
        <authorList>
            <person name="Imhoff J.F."/>
            <person name="Rahn T."/>
            <person name="Kunzel S."/>
            <person name="Keller A."/>
            <person name="Neulinger S.C."/>
        </authorList>
    </citation>
    <scope>NUCLEOTIDE SEQUENCE [LARGE SCALE GENOMIC DNA]</scope>
    <source>
        <strain evidence="10 11">DSM 15382</strain>
    </source>
</reference>
<dbReference type="EMBL" id="NRSG01000125">
    <property type="protein sequence ID" value="MBK1659798.1"/>
    <property type="molecule type" value="Genomic_DNA"/>
</dbReference>
<evidence type="ECO:0000256" key="8">
    <source>
        <dbReference type="ARBA" id="ARBA00046332"/>
    </source>
</evidence>
<keyword evidence="4" id="KW-0249">Electron transport</keyword>
<keyword evidence="6" id="KW-0411">Iron-sulfur</keyword>
<evidence type="ECO:0000256" key="1">
    <source>
        <dbReference type="ARBA" id="ARBA00022448"/>
    </source>
</evidence>
<evidence type="ECO:0000256" key="6">
    <source>
        <dbReference type="ARBA" id="ARBA00023014"/>
    </source>
</evidence>
<dbReference type="InterPro" id="IPR007419">
    <property type="entry name" value="BFD-like_2Fe2S-bd_dom"/>
</dbReference>
<dbReference type="Proteomes" id="UP000697995">
    <property type="component" value="Unassembled WGS sequence"/>
</dbReference>